<dbReference type="SUPFAM" id="SSF53335">
    <property type="entry name" value="S-adenosyl-L-methionine-dependent methyltransferases"/>
    <property type="match status" value="1"/>
</dbReference>
<comment type="similarity">
    <text evidence="2">Belongs to the methyltransferase superfamily. RRP8 family.</text>
</comment>
<keyword evidence="2" id="KW-0698">rRNA processing</keyword>
<dbReference type="InterPro" id="IPR007823">
    <property type="entry name" value="RRP8"/>
</dbReference>
<evidence type="ECO:0000313" key="3">
    <source>
        <dbReference type="EMBL" id="JAG03452.1"/>
    </source>
</evidence>
<dbReference type="EMBL" id="GBHO01040152">
    <property type="protein sequence ID" value="JAG03452.1"/>
    <property type="molecule type" value="Transcribed_RNA"/>
</dbReference>
<dbReference type="InterPro" id="IPR029063">
    <property type="entry name" value="SAM-dependent_MTases_sf"/>
</dbReference>
<dbReference type="GO" id="GO:0008168">
    <property type="term" value="F:methyltransferase activity"/>
    <property type="evidence" value="ECO:0007669"/>
    <property type="project" value="UniProtKB-KW"/>
</dbReference>
<dbReference type="GO" id="GO:0006364">
    <property type="term" value="P:rRNA processing"/>
    <property type="evidence" value="ECO:0007669"/>
    <property type="project" value="UniProtKB-UniRule"/>
</dbReference>
<reference evidence="3" key="1">
    <citation type="journal article" date="2014" name="PLoS ONE">
        <title>Transcriptome-Based Identification of ABC Transporters in the Western Tarnished Plant Bug Lygus hesperus.</title>
        <authorList>
            <person name="Hull J.J."/>
            <person name="Chaney K."/>
            <person name="Geib S.M."/>
            <person name="Fabrick J.A."/>
            <person name="Brent C.S."/>
            <person name="Walsh D."/>
            <person name="Lavine L.C."/>
        </authorList>
    </citation>
    <scope>NUCLEOTIDE SEQUENCE</scope>
</reference>
<accession>A0A0A9W4T6</accession>
<evidence type="ECO:0000256" key="1">
    <source>
        <dbReference type="ARBA" id="ARBA00020203"/>
    </source>
</evidence>
<dbReference type="Pfam" id="PF05148">
    <property type="entry name" value="Methyltransf_8"/>
    <property type="match status" value="1"/>
</dbReference>
<name>A0A0A9W4T6_LYGHE</name>
<sequence length="147" mass="16487">MGCGDAQIARALTPKGYTVHSFDLTAVNQFVTVANIAAVPLPAESVDVCVFSLSLMATDYEQSLFESFRVLKPHRLLKIIDVRSRLPFPNKFAEMVCDIGFMLDFTDVVGDYFVAFDFIKKDGMTEANKNLRHVPGQMLVPSMYKKR</sequence>
<keyword evidence="2" id="KW-0539">Nucleus</keyword>
<keyword evidence="2" id="KW-0489">Methyltransferase</keyword>
<proteinExistence type="inferred from homology"/>
<reference evidence="3" key="2">
    <citation type="submission" date="2014-07" db="EMBL/GenBank/DDBJ databases">
        <authorList>
            <person name="Hull J."/>
        </authorList>
    </citation>
    <scope>NUCLEOTIDE SEQUENCE</scope>
</reference>
<dbReference type="AlphaFoldDB" id="A0A0A9W4T6"/>
<comment type="subcellular location">
    <subcellularLocation>
        <location evidence="2">Nucleus</location>
        <location evidence="2">Nucleolus</location>
    </subcellularLocation>
</comment>
<dbReference type="PANTHER" id="PTHR12787">
    <property type="entry name" value="RIBOSOMAL RNA-PROCESSING PROTEIN 8"/>
    <property type="match status" value="1"/>
</dbReference>
<gene>
    <name evidence="3" type="primary">Rrp8_5</name>
    <name evidence="3" type="ORF">CM83_26553</name>
</gene>
<dbReference type="GO" id="GO:0032259">
    <property type="term" value="P:methylation"/>
    <property type="evidence" value="ECO:0007669"/>
    <property type="project" value="UniProtKB-KW"/>
</dbReference>
<dbReference type="GO" id="GO:0005730">
    <property type="term" value="C:nucleolus"/>
    <property type="evidence" value="ECO:0007669"/>
    <property type="project" value="UniProtKB-SubCell"/>
</dbReference>
<dbReference type="EC" id="2.1.1.-" evidence="2"/>
<protein>
    <recommendedName>
        <fullName evidence="1 2">Ribosomal RNA-processing protein 8</fullName>
        <ecNumber evidence="2">2.1.1.-</ecNumber>
    </recommendedName>
</protein>
<dbReference type="Gene3D" id="3.40.50.150">
    <property type="entry name" value="Vaccinia Virus protein VP39"/>
    <property type="match status" value="1"/>
</dbReference>
<dbReference type="PANTHER" id="PTHR12787:SF0">
    <property type="entry name" value="RIBOSOMAL RNA-PROCESSING PROTEIN 8"/>
    <property type="match status" value="1"/>
</dbReference>
<keyword evidence="2" id="KW-0808">Transferase</keyword>
<evidence type="ECO:0000256" key="2">
    <source>
        <dbReference type="RuleBase" id="RU365074"/>
    </source>
</evidence>
<comment type="function">
    <text evidence="2">Probable methyltransferase required to silence rDNA.</text>
</comment>
<keyword evidence="2" id="KW-0949">S-adenosyl-L-methionine</keyword>
<organism evidence="3">
    <name type="scientific">Lygus hesperus</name>
    <name type="common">Western plant bug</name>
    <dbReference type="NCBI Taxonomy" id="30085"/>
    <lineage>
        <taxon>Eukaryota</taxon>
        <taxon>Metazoa</taxon>
        <taxon>Ecdysozoa</taxon>
        <taxon>Arthropoda</taxon>
        <taxon>Hexapoda</taxon>
        <taxon>Insecta</taxon>
        <taxon>Pterygota</taxon>
        <taxon>Neoptera</taxon>
        <taxon>Paraneoptera</taxon>
        <taxon>Hemiptera</taxon>
        <taxon>Heteroptera</taxon>
        <taxon>Panheteroptera</taxon>
        <taxon>Cimicomorpha</taxon>
        <taxon>Miridae</taxon>
        <taxon>Mirini</taxon>
        <taxon>Lygus</taxon>
    </lineage>
</organism>